<proteinExistence type="predicted"/>
<reference evidence="1 2" key="1">
    <citation type="submission" date="2020-08" db="EMBL/GenBank/DDBJ databases">
        <title>Genomic Encyclopedia of Type Strains, Phase III (KMG-III): the genomes of soil and plant-associated and newly described type strains.</title>
        <authorList>
            <person name="Whitman W."/>
        </authorList>
    </citation>
    <scope>NUCLEOTIDE SEQUENCE [LARGE SCALE GENOMIC DNA]</scope>
    <source>
        <strain evidence="1 2">CECT 3303</strain>
    </source>
</reference>
<comment type="caution">
    <text evidence="1">The sequence shown here is derived from an EMBL/GenBank/DDBJ whole genome shotgun (WGS) entry which is preliminary data.</text>
</comment>
<evidence type="ECO:0000313" key="2">
    <source>
        <dbReference type="Proteomes" id="UP000562352"/>
    </source>
</evidence>
<dbReference type="AlphaFoldDB" id="A0A841CZG3"/>
<protein>
    <submittedName>
        <fullName evidence="1">Uncharacterized protein</fullName>
    </submittedName>
</protein>
<dbReference type="EMBL" id="JACHJJ010000005">
    <property type="protein sequence ID" value="MBB5962679.1"/>
    <property type="molecule type" value="Genomic_DNA"/>
</dbReference>
<name>A0A841CZG3_PLAVE</name>
<organism evidence="1 2">
    <name type="scientific">Planomonospora venezuelensis</name>
    <dbReference type="NCBI Taxonomy" id="1999"/>
    <lineage>
        <taxon>Bacteria</taxon>
        <taxon>Bacillati</taxon>
        <taxon>Actinomycetota</taxon>
        <taxon>Actinomycetes</taxon>
        <taxon>Streptosporangiales</taxon>
        <taxon>Streptosporangiaceae</taxon>
        <taxon>Planomonospora</taxon>
    </lineage>
</organism>
<keyword evidence="2" id="KW-1185">Reference proteome</keyword>
<dbReference type="RefSeq" id="WP_184940316.1">
    <property type="nucleotide sequence ID" value="NZ_BAAAWZ010000001.1"/>
</dbReference>
<sequence>MTTGQPPTSDLREYYRRLMNDTQWLSAGMCWTAVVPDDGRALTLDEVAARLAGNTPYRLHEPTPLDAVGPPERDAYPVLVDWYGATTVLFEWDYLGTEPVVLRRLSAGARVYSAWWNVNANNRLSFAAGGEHLLAIDGMFPGQKEHHAHLARWPELQAMTDFFADPPPEDLDEDEDDDDLGDRADYDWQAAFLAVIDRTTGARLTGEWLERPHPCVTVRVPDVTR</sequence>
<dbReference type="Proteomes" id="UP000562352">
    <property type="component" value="Unassembled WGS sequence"/>
</dbReference>
<dbReference type="InterPro" id="IPR045592">
    <property type="entry name" value="DUF6461"/>
</dbReference>
<dbReference type="Pfam" id="PF20062">
    <property type="entry name" value="DUF6461"/>
    <property type="match status" value="1"/>
</dbReference>
<accession>A0A841CZG3</accession>
<evidence type="ECO:0000313" key="1">
    <source>
        <dbReference type="EMBL" id="MBB5962679.1"/>
    </source>
</evidence>
<gene>
    <name evidence="1" type="ORF">FHS22_001947</name>
</gene>